<keyword evidence="13" id="KW-1185">Reference proteome</keyword>
<feature type="transmembrane region" description="Helical" evidence="9">
    <location>
        <begin position="312"/>
        <end position="332"/>
    </location>
</feature>
<dbReference type="Pfam" id="PF00015">
    <property type="entry name" value="MCPsignal"/>
    <property type="match status" value="1"/>
</dbReference>
<dbReference type="InterPro" id="IPR033479">
    <property type="entry name" value="dCache_1"/>
</dbReference>
<dbReference type="SUPFAM" id="SSF103190">
    <property type="entry name" value="Sensory domain-like"/>
    <property type="match status" value="1"/>
</dbReference>
<dbReference type="CDD" id="cd06225">
    <property type="entry name" value="HAMP"/>
    <property type="match status" value="1"/>
</dbReference>
<comment type="caution">
    <text evidence="12">The sequence shown here is derived from an EMBL/GenBank/DDBJ whole genome shotgun (WGS) entry which is preliminary data.</text>
</comment>
<dbReference type="InterPro" id="IPR004089">
    <property type="entry name" value="MCPsignal_dom"/>
</dbReference>
<evidence type="ECO:0000313" key="13">
    <source>
        <dbReference type="Proteomes" id="UP000012589"/>
    </source>
</evidence>
<dbReference type="eggNOG" id="COG0840">
    <property type="taxonomic scope" value="Bacteria"/>
</dbReference>
<organism evidence="12 13">
    <name type="scientific">Eubacterium plexicaudatum ASF492</name>
    <dbReference type="NCBI Taxonomy" id="1235802"/>
    <lineage>
        <taxon>Bacteria</taxon>
        <taxon>Bacillati</taxon>
        <taxon>Bacillota</taxon>
        <taxon>Clostridia</taxon>
        <taxon>Eubacteriales</taxon>
        <taxon>Eubacteriaceae</taxon>
        <taxon>Eubacterium</taxon>
    </lineage>
</organism>
<keyword evidence="4 9" id="KW-0812">Transmembrane</keyword>
<evidence type="ECO:0000256" key="8">
    <source>
        <dbReference type="PROSITE-ProRule" id="PRU00284"/>
    </source>
</evidence>
<evidence type="ECO:0000256" key="4">
    <source>
        <dbReference type="ARBA" id="ARBA00022692"/>
    </source>
</evidence>
<dbReference type="SMART" id="SM00304">
    <property type="entry name" value="HAMP"/>
    <property type="match status" value="1"/>
</dbReference>
<comment type="similarity">
    <text evidence="7">Belongs to the methyl-accepting chemotaxis (MCP) protein family.</text>
</comment>
<evidence type="ECO:0000256" key="5">
    <source>
        <dbReference type="ARBA" id="ARBA00022989"/>
    </source>
</evidence>
<gene>
    <name evidence="12" type="ORF">C823_04441</name>
</gene>
<dbReference type="GO" id="GO:0006935">
    <property type="term" value="P:chemotaxis"/>
    <property type="evidence" value="ECO:0007669"/>
    <property type="project" value="UniProtKB-KW"/>
</dbReference>
<dbReference type="GO" id="GO:0005886">
    <property type="term" value="C:plasma membrane"/>
    <property type="evidence" value="ECO:0007669"/>
    <property type="project" value="UniProtKB-SubCell"/>
</dbReference>
<name>N2AB86_9FIRM</name>
<dbReference type="InterPro" id="IPR051310">
    <property type="entry name" value="MCP_chemotaxis"/>
</dbReference>
<evidence type="ECO:0000256" key="9">
    <source>
        <dbReference type="SAM" id="Phobius"/>
    </source>
</evidence>
<dbReference type="InterPro" id="IPR029151">
    <property type="entry name" value="Sensor-like_sf"/>
</dbReference>
<dbReference type="SUPFAM" id="SSF58104">
    <property type="entry name" value="Methyl-accepting chemotaxis protein (MCP) signaling domain"/>
    <property type="match status" value="1"/>
</dbReference>
<keyword evidence="5 9" id="KW-1133">Transmembrane helix</keyword>
<feature type="transmembrane region" description="Helical" evidence="9">
    <location>
        <begin position="21"/>
        <end position="45"/>
    </location>
</feature>
<dbReference type="PANTHER" id="PTHR43531:SF11">
    <property type="entry name" value="METHYL-ACCEPTING CHEMOTAXIS PROTEIN 3"/>
    <property type="match status" value="1"/>
</dbReference>
<evidence type="ECO:0000313" key="12">
    <source>
        <dbReference type="EMBL" id="EMZ21624.1"/>
    </source>
</evidence>
<dbReference type="EMBL" id="AQFT01000129">
    <property type="protein sequence ID" value="EMZ21624.1"/>
    <property type="molecule type" value="Genomic_DNA"/>
</dbReference>
<accession>N2AB86</accession>
<dbReference type="Proteomes" id="UP000012589">
    <property type="component" value="Unassembled WGS sequence"/>
</dbReference>
<dbReference type="PATRIC" id="fig|1235802.3.peg.4724"/>
<comment type="subcellular location">
    <subcellularLocation>
        <location evidence="1">Cell membrane</location>
        <topology evidence="1">Multi-pass membrane protein</topology>
    </subcellularLocation>
</comment>
<keyword evidence="6 9" id="KW-0472">Membrane</keyword>
<evidence type="ECO:0000259" key="11">
    <source>
        <dbReference type="PROSITE" id="PS50885"/>
    </source>
</evidence>
<dbReference type="GO" id="GO:0004888">
    <property type="term" value="F:transmembrane signaling receptor activity"/>
    <property type="evidence" value="ECO:0007669"/>
    <property type="project" value="TreeGrafter"/>
</dbReference>
<dbReference type="GO" id="GO:0007165">
    <property type="term" value="P:signal transduction"/>
    <property type="evidence" value="ECO:0007669"/>
    <property type="project" value="UniProtKB-KW"/>
</dbReference>
<dbReference type="Pfam" id="PF02743">
    <property type="entry name" value="dCache_1"/>
    <property type="match status" value="1"/>
</dbReference>
<feature type="domain" description="Methyl-accepting transducer" evidence="10">
    <location>
        <begin position="437"/>
        <end position="666"/>
    </location>
</feature>
<dbReference type="Gene3D" id="3.30.450.20">
    <property type="entry name" value="PAS domain"/>
    <property type="match status" value="1"/>
</dbReference>
<dbReference type="AlphaFoldDB" id="N2AB86"/>
<dbReference type="CDD" id="cd11386">
    <property type="entry name" value="MCP_signal"/>
    <property type="match status" value="1"/>
</dbReference>
<feature type="domain" description="HAMP" evidence="11">
    <location>
        <begin position="335"/>
        <end position="387"/>
    </location>
</feature>
<proteinExistence type="inferred from homology"/>
<dbReference type="PROSITE" id="PS50111">
    <property type="entry name" value="CHEMOTAXIS_TRANSDUC_2"/>
    <property type="match status" value="1"/>
</dbReference>
<evidence type="ECO:0000259" key="10">
    <source>
        <dbReference type="PROSITE" id="PS50111"/>
    </source>
</evidence>
<dbReference type="Gene3D" id="6.10.340.10">
    <property type="match status" value="1"/>
</dbReference>
<dbReference type="Gene3D" id="1.10.287.950">
    <property type="entry name" value="Methyl-accepting chemotaxis protein"/>
    <property type="match status" value="1"/>
</dbReference>
<evidence type="ECO:0000256" key="6">
    <source>
        <dbReference type="ARBA" id="ARBA00023136"/>
    </source>
</evidence>
<dbReference type="STRING" id="1235802.C823_04441"/>
<dbReference type="HOGENOM" id="CLU_000445_107_12_9"/>
<dbReference type="PROSITE" id="PS50885">
    <property type="entry name" value="HAMP"/>
    <property type="match status" value="1"/>
</dbReference>
<dbReference type="PANTHER" id="PTHR43531">
    <property type="entry name" value="PROTEIN ICFG"/>
    <property type="match status" value="1"/>
</dbReference>
<reference evidence="12 13" key="1">
    <citation type="journal article" date="2014" name="Genome Announc.">
        <title>Draft genome sequences of the altered schaedler flora, a defined bacterial community from gnotobiotic mice.</title>
        <authorList>
            <person name="Wannemuehler M.J."/>
            <person name="Overstreet A.M."/>
            <person name="Ward D.V."/>
            <person name="Phillips G.J."/>
        </authorList>
    </citation>
    <scope>NUCLEOTIDE SEQUENCE [LARGE SCALE GENOMIC DNA]</scope>
    <source>
        <strain evidence="12 13">ASF492</strain>
    </source>
</reference>
<keyword evidence="8" id="KW-0807">Transducer</keyword>
<keyword evidence="2" id="KW-1003">Cell membrane</keyword>
<sequence length="683" mass="74285">MFKSPERKEKKAFRLGVGGKLMLTVTLPIVTILIVLACIVTTQIVKTIFKLKNTDMINQIDAAAVRTSEYFEGFFTSGKYVMDRTSVRQLFDELEVSTESYRFDQSDFYDSAMRDLQYACDVGGDAVHAVWIGGIKNNQTIQSDGFISDPATYQVTERTWYKMLQESKGEGIVTPAYNDASSGELIITSAVPYMNDAGEMIGVIGIDISMDEMTKYFSGISISETGYVTVYDSSRNLVYHPDSSLIMTNMKDISYSDNMKQILENHQTGIIDRYQRSGETFYGGISYIDSLDWTILACMGVDEYMQEIHEEFMTLIMGFLLCIVVAALICLLRAKAIVKPLKSISLIAQGFAQGNLDAEIHRHANDEIGDLEEVFSCTQSNLKEIISDVGYVLQQISEKNLAVSTSAVYLGDFSQIQNSLQGIVKALNETMSQINDAAEQVDSGSEQVSGGAQELAQGATEQASSVEELAAAVQEISEKINLNANHVKNANHQVNITAEKLQLSASKMKELVSAMDEINQSSNEIENIIKTIDDIAFQTNILALNAAVEATRAGESGKGFAIVAEEVRSLAAKSAEASATTQNLIHSSIEAAEKGSVLAADTAEAMKETEECAHSVTTSITEIAQKSEEQAIAVSQITQGLSQISSVVQTNSATAQESAAASEELSAQAGIMKNLISEFRISG</sequence>
<dbReference type="SMART" id="SM00283">
    <property type="entry name" value="MA"/>
    <property type="match status" value="1"/>
</dbReference>
<keyword evidence="3" id="KW-0145">Chemotaxis</keyword>
<evidence type="ECO:0000256" key="2">
    <source>
        <dbReference type="ARBA" id="ARBA00022475"/>
    </source>
</evidence>
<evidence type="ECO:0000256" key="1">
    <source>
        <dbReference type="ARBA" id="ARBA00004651"/>
    </source>
</evidence>
<dbReference type="Pfam" id="PF00672">
    <property type="entry name" value="HAMP"/>
    <property type="match status" value="1"/>
</dbReference>
<evidence type="ECO:0000256" key="7">
    <source>
        <dbReference type="ARBA" id="ARBA00029447"/>
    </source>
</evidence>
<dbReference type="OrthoDB" id="9765776at2"/>
<protein>
    <submittedName>
        <fullName evidence="12">X-X-X-Leu-X-X-Gly heptad repeat protein</fullName>
    </submittedName>
</protein>
<dbReference type="CDD" id="cd12912">
    <property type="entry name" value="PDC2_MCP_like"/>
    <property type="match status" value="1"/>
</dbReference>
<evidence type="ECO:0000256" key="3">
    <source>
        <dbReference type="ARBA" id="ARBA00022500"/>
    </source>
</evidence>
<dbReference type="InterPro" id="IPR003660">
    <property type="entry name" value="HAMP_dom"/>
</dbReference>